<dbReference type="PANTHER" id="PTHR47403:SF6">
    <property type="entry name" value="N-ACETYLTRANSFERASE DOMAIN-CONTAINING PROTEIN"/>
    <property type="match status" value="1"/>
</dbReference>
<evidence type="ECO:0000313" key="3">
    <source>
        <dbReference type="Proteomes" id="UP001163046"/>
    </source>
</evidence>
<organism evidence="2 3">
    <name type="scientific">Desmophyllum pertusum</name>
    <dbReference type="NCBI Taxonomy" id="174260"/>
    <lineage>
        <taxon>Eukaryota</taxon>
        <taxon>Metazoa</taxon>
        <taxon>Cnidaria</taxon>
        <taxon>Anthozoa</taxon>
        <taxon>Hexacorallia</taxon>
        <taxon>Scleractinia</taxon>
        <taxon>Caryophylliina</taxon>
        <taxon>Caryophylliidae</taxon>
        <taxon>Desmophyllum</taxon>
    </lineage>
</organism>
<feature type="domain" description="Histidine N-acetyltransferase C-terminal" evidence="1">
    <location>
        <begin position="1"/>
        <end position="100"/>
    </location>
</feature>
<evidence type="ECO:0000313" key="2">
    <source>
        <dbReference type="EMBL" id="KAJ7363410.1"/>
    </source>
</evidence>
<comment type="caution">
    <text evidence="2">The sequence shown here is derived from an EMBL/GenBank/DDBJ whole genome shotgun (WGS) entry which is preliminary data.</text>
</comment>
<protein>
    <recommendedName>
        <fullName evidence="1">Histidine N-acetyltransferase C-terminal domain-containing protein</fullName>
    </recommendedName>
</protein>
<reference evidence="2" key="1">
    <citation type="submission" date="2023-01" db="EMBL/GenBank/DDBJ databases">
        <title>Genome assembly of the deep-sea coral Lophelia pertusa.</title>
        <authorList>
            <person name="Herrera S."/>
            <person name="Cordes E."/>
        </authorList>
    </citation>
    <scope>NUCLEOTIDE SEQUENCE</scope>
    <source>
        <strain evidence="2">USNM1676648</strain>
        <tissue evidence="2">Polyp</tissue>
    </source>
</reference>
<accession>A0A9W9YR00</accession>
<gene>
    <name evidence="2" type="ORF">OS493_009562</name>
</gene>
<dbReference type="Pfam" id="PF24066">
    <property type="entry name" value="Hisat_C"/>
    <property type="match status" value="1"/>
</dbReference>
<dbReference type="PANTHER" id="PTHR47403">
    <property type="entry name" value="LOC100145250 PROTEIN"/>
    <property type="match status" value="1"/>
</dbReference>
<evidence type="ECO:0000259" key="1">
    <source>
        <dbReference type="Pfam" id="PF24066"/>
    </source>
</evidence>
<dbReference type="InterPro" id="IPR056483">
    <property type="entry name" value="Hisat_C"/>
</dbReference>
<sequence>MFPGRTIVVDWEPFEALRSNIDCIFEDGDCVFSDRDANDCSRGQLPKSFAHGRRSPRVQHMHWVASIYTEDPVMFQVHVVEQLRSACEKVEGDFIFSTFHKERHTKWGKKLLEETIGLKPVLEEDAVVAIVLYEDSVKWKYGYSGLGPVDPPSPGVDASEFFGPKNDSRMQEIHGRIQRFCSAFKDGHSTSFGVFLHEE</sequence>
<dbReference type="EMBL" id="MU827305">
    <property type="protein sequence ID" value="KAJ7363410.1"/>
    <property type="molecule type" value="Genomic_DNA"/>
</dbReference>
<dbReference type="AlphaFoldDB" id="A0A9W9YR00"/>
<proteinExistence type="predicted"/>
<dbReference type="Proteomes" id="UP001163046">
    <property type="component" value="Unassembled WGS sequence"/>
</dbReference>
<dbReference type="OrthoDB" id="5981478at2759"/>
<name>A0A9W9YR00_9CNID</name>
<keyword evidence="3" id="KW-1185">Reference proteome</keyword>